<dbReference type="STRING" id="178355.SAMN04488062_101264"/>
<keyword evidence="4" id="KW-1185">Reference proteome</keyword>
<reference evidence="4" key="1">
    <citation type="submission" date="2016-10" db="EMBL/GenBank/DDBJ databases">
        <authorList>
            <person name="Varghese N."/>
            <person name="Submissions S."/>
        </authorList>
    </citation>
    <scope>NUCLEOTIDE SEQUENCE [LARGE SCALE GENOMIC DNA]</scope>
    <source>
        <strain evidence="4">CGMCC 1.2747</strain>
    </source>
</reference>
<feature type="transmembrane region" description="Helical" evidence="2">
    <location>
        <begin position="388"/>
        <end position="406"/>
    </location>
</feature>
<feature type="transmembrane region" description="Helical" evidence="2">
    <location>
        <begin position="140"/>
        <end position="162"/>
    </location>
</feature>
<evidence type="ECO:0000256" key="2">
    <source>
        <dbReference type="SAM" id="Phobius"/>
    </source>
</evidence>
<dbReference type="AlphaFoldDB" id="A0A1G7W0G3"/>
<sequence>MYTFSSKLKTLSFILMAIGLLGIGYGFLTAPKDIQDVEKLLAAESHGGHGEAKHEASSSSETKHDASSANHEVNTETKVEDTAATMPATDDTTVVAKEAHSEVAHAETIIKKEGHVVSEEAEHLEHLNHVLHQLQNKPWAAFYVACIFFMLVSLGVLAFYAIQQVAQAGWSPVLFRIMQGITAYLPVGSVIFFIFLLLCGFHLNHLFIWLDPEIVATDKLIANKSGYLNFPFWIIRAAIFLIGWNLYRYYSRKNCLAQDDANDNLNYKKNFKLSAMFLVFFIVTESIMSWDWIMSIDPHWFSTLFGWYVFSSFFVSAITTIALVTLYLKSKGVLDHVNTSHIHDLAKFMFGFSVFWTYLWFSQYMLIWYANIPEEVTYFITRIELYNLPFFGAVVMNFVFPLLILINTDFKRITWVIVMAGVVILAGHYIDFFNMIMPGTVGDRWFIGISEIASVLFFLGLFIYVVFTALTKVPLLPKRNPFIEESKHFHY</sequence>
<feature type="transmembrane region" description="Helical" evidence="2">
    <location>
        <begin position="183"/>
        <end position="210"/>
    </location>
</feature>
<proteinExistence type="predicted"/>
<feature type="transmembrane region" description="Helical" evidence="2">
    <location>
        <begin position="413"/>
        <end position="430"/>
    </location>
</feature>
<dbReference type="PANTHER" id="PTHR43044">
    <property type="match status" value="1"/>
</dbReference>
<evidence type="ECO:0008006" key="5">
    <source>
        <dbReference type="Google" id="ProtNLM"/>
    </source>
</evidence>
<dbReference type="RefSeq" id="WP_091254120.1">
    <property type="nucleotide sequence ID" value="NZ_FNDB01000001.1"/>
</dbReference>
<feature type="transmembrane region" description="Helical" evidence="2">
    <location>
        <begin position="445"/>
        <end position="470"/>
    </location>
</feature>
<protein>
    <recommendedName>
        <fullName evidence="5">Quinol:cytochrome c oxidoreductase quinone-binding subunit 2</fullName>
    </recommendedName>
</protein>
<accession>A0A1G7W0G3</accession>
<feature type="region of interest" description="Disordered" evidence="1">
    <location>
        <begin position="45"/>
        <end position="80"/>
    </location>
</feature>
<feature type="transmembrane region" description="Helical" evidence="2">
    <location>
        <begin position="305"/>
        <end position="328"/>
    </location>
</feature>
<keyword evidence="2" id="KW-1133">Transmembrane helix</keyword>
<keyword evidence="2" id="KW-0812">Transmembrane</keyword>
<dbReference type="PANTHER" id="PTHR43044:SF1">
    <property type="entry name" value="QUINOL:CYTOCHROME C OXIDOREDUCTASE QUINONE-BINDING SUBUNIT 2"/>
    <property type="match status" value="1"/>
</dbReference>
<evidence type="ECO:0000256" key="1">
    <source>
        <dbReference type="SAM" id="MobiDB-lite"/>
    </source>
</evidence>
<organism evidence="3 4">
    <name type="scientific">Flavobacterium omnivorum</name>
    <dbReference type="NCBI Taxonomy" id="178355"/>
    <lineage>
        <taxon>Bacteria</taxon>
        <taxon>Pseudomonadati</taxon>
        <taxon>Bacteroidota</taxon>
        <taxon>Flavobacteriia</taxon>
        <taxon>Flavobacteriales</taxon>
        <taxon>Flavobacteriaceae</taxon>
        <taxon>Flavobacterium</taxon>
    </lineage>
</organism>
<feature type="transmembrane region" description="Helical" evidence="2">
    <location>
        <begin position="230"/>
        <end position="250"/>
    </location>
</feature>
<name>A0A1G7W0G3_9FLAO</name>
<keyword evidence="2" id="KW-0472">Membrane</keyword>
<evidence type="ECO:0000313" key="3">
    <source>
        <dbReference type="EMBL" id="SDG65338.1"/>
    </source>
</evidence>
<evidence type="ECO:0000313" key="4">
    <source>
        <dbReference type="Proteomes" id="UP000199274"/>
    </source>
</evidence>
<gene>
    <name evidence="3" type="ORF">SAMN04488062_101264</name>
</gene>
<dbReference type="EMBL" id="FNDB01000001">
    <property type="protein sequence ID" value="SDG65338.1"/>
    <property type="molecule type" value="Genomic_DNA"/>
</dbReference>
<dbReference type="OrthoDB" id="140980at2"/>
<feature type="transmembrane region" description="Helical" evidence="2">
    <location>
        <begin position="12"/>
        <end position="30"/>
    </location>
</feature>
<feature type="transmembrane region" description="Helical" evidence="2">
    <location>
        <begin position="271"/>
        <end position="293"/>
    </location>
</feature>
<feature type="transmembrane region" description="Helical" evidence="2">
    <location>
        <begin position="348"/>
        <end position="368"/>
    </location>
</feature>
<dbReference type="Proteomes" id="UP000199274">
    <property type="component" value="Unassembled WGS sequence"/>
</dbReference>
<feature type="compositionally biased region" description="Basic and acidic residues" evidence="1">
    <location>
        <begin position="45"/>
        <end position="66"/>
    </location>
</feature>